<sequence length="357" mass="40224">MTDFSGAPPDAEQRLAGLPEVLHVVAFPRWKWPVIRQCFPGRTLRFIQAEDVTQQTRCLVLWGRAAVPQGAATDARILRVEDGFLRSVGLGADLVRPLSWVIDTRGIYYDAGQESDLEWLLGHASFAPELLDRARALRERIVSSGLTKYNVGAQAWQRPHHATHVILVPGQVESDASIAFGATDLQHNMALLRAVRKANPEAYVLYKPHPDVVARLRKLGQDEDHAQRWCDEVVAGIGMDALLHGVDEVHVLTSLAGFEALLRGKTVTCYGQPFYAGWGLTHDIVPHLRRTRRLQLDELVAGVLLLYPLYLSRANKRLVTPEQALDELLAWKARVAGKTPWWQEIYRFFLRRFIGVR</sequence>
<accession>A0A238DA86</accession>
<dbReference type="GO" id="GO:0015774">
    <property type="term" value="P:polysaccharide transport"/>
    <property type="evidence" value="ECO:0007669"/>
    <property type="project" value="InterPro"/>
</dbReference>
<dbReference type="GO" id="GO:0000271">
    <property type="term" value="P:polysaccharide biosynthetic process"/>
    <property type="evidence" value="ECO:0007669"/>
    <property type="project" value="InterPro"/>
</dbReference>
<dbReference type="RefSeq" id="WP_094162229.1">
    <property type="nucleotide sequence ID" value="NZ_LT592171.1"/>
</dbReference>
<gene>
    <name evidence="1" type="primary">rkpH</name>
    <name evidence="1" type="synonym">kpsC</name>
    <name evidence="1" type="synonym">lipA</name>
    <name evidence="1" type="ORF">THIARS_90174</name>
</gene>
<dbReference type="EMBL" id="FLMQ01000058">
    <property type="protein sequence ID" value="SBP90024.1"/>
    <property type="molecule type" value="Genomic_DNA"/>
</dbReference>
<reference evidence="1 2" key="1">
    <citation type="submission" date="2016-06" db="EMBL/GenBank/DDBJ databases">
        <authorList>
            <person name="Kjaerup R.B."/>
            <person name="Dalgaard T.S."/>
            <person name="Juul-Madsen H.R."/>
        </authorList>
    </citation>
    <scope>NUCLEOTIDE SEQUENCE [LARGE SCALE GENOMIC DNA]</scope>
    <source>
        <strain evidence="1 2">DSM 16361</strain>
    </source>
</reference>
<dbReference type="Pfam" id="PF05159">
    <property type="entry name" value="Capsule_synth"/>
    <property type="match status" value="2"/>
</dbReference>
<evidence type="ECO:0000313" key="1">
    <source>
        <dbReference type="EMBL" id="SBP90024.1"/>
    </source>
</evidence>
<proteinExistence type="predicted"/>
<dbReference type="OrthoDB" id="543755at2"/>
<dbReference type="CDD" id="cd16439">
    <property type="entry name" value="beta_Kdo_transferase_KpsC_2"/>
    <property type="match status" value="1"/>
</dbReference>
<protein>
    <submittedName>
        <fullName evidence="1">Capsule polysaccharide biosynthesis protein</fullName>
    </submittedName>
</protein>
<keyword evidence="2" id="KW-1185">Reference proteome</keyword>
<dbReference type="Proteomes" id="UP000214566">
    <property type="component" value="Unassembled WGS sequence"/>
</dbReference>
<evidence type="ECO:0000313" key="2">
    <source>
        <dbReference type="Proteomes" id="UP000214566"/>
    </source>
</evidence>
<dbReference type="InterPro" id="IPR007833">
    <property type="entry name" value="Capsule_polysaccharide_synth"/>
</dbReference>
<name>A0A238DA86_THIDL</name>
<dbReference type="AlphaFoldDB" id="A0A238DA86"/>
<organism evidence="1 2">
    <name type="scientific">Thiomonas delicata</name>
    <name type="common">Thiomonas cuprina</name>
    <dbReference type="NCBI Taxonomy" id="364030"/>
    <lineage>
        <taxon>Bacteria</taxon>
        <taxon>Pseudomonadati</taxon>
        <taxon>Pseudomonadota</taxon>
        <taxon>Betaproteobacteria</taxon>
        <taxon>Burkholderiales</taxon>
        <taxon>Thiomonas</taxon>
    </lineage>
</organism>